<dbReference type="GO" id="GO:0006166">
    <property type="term" value="P:purine ribonucleoside salvage"/>
    <property type="evidence" value="ECO:0007669"/>
    <property type="project" value="TreeGrafter"/>
</dbReference>
<evidence type="ECO:0000256" key="6">
    <source>
        <dbReference type="ARBA" id="ARBA00023235"/>
    </source>
</evidence>
<dbReference type="PROSITE" id="PS00710">
    <property type="entry name" value="PGM_PMM"/>
    <property type="match status" value="1"/>
</dbReference>
<dbReference type="InterPro" id="IPR005845">
    <property type="entry name" value="A-D-PHexomutase_a/b/a-II"/>
</dbReference>
<dbReference type="InterPro" id="IPR016055">
    <property type="entry name" value="A-D-PHexomutase_a/b/a-I/II/III"/>
</dbReference>
<evidence type="ECO:0000256" key="4">
    <source>
        <dbReference type="ARBA" id="ARBA00022723"/>
    </source>
</evidence>
<evidence type="ECO:0000259" key="11">
    <source>
        <dbReference type="Pfam" id="PF02880"/>
    </source>
</evidence>
<gene>
    <name evidence="12" type="ORF">GCM10010121_035390</name>
</gene>
<dbReference type="Pfam" id="PF02879">
    <property type="entry name" value="PGM_PMM_II"/>
    <property type="match status" value="1"/>
</dbReference>
<keyword evidence="13" id="KW-1185">Reference proteome</keyword>
<dbReference type="PRINTS" id="PR00509">
    <property type="entry name" value="PGMPMM"/>
</dbReference>
<dbReference type="InterPro" id="IPR016066">
    <property type="entry name" value="A-D-PHexomutase_CS"/>
</dbReference>
<name>A0A917KRP0_9ACTN</name>
<comment type="caution">
    <text evidence="12">The sequence shown here is derived from an EMBL/GenBank/DDBJ whole genome shotgun (WGS) entry which is preliminary data.</text>
</comment>
<dbReference type="EMBL" id="BMQA01000009">
    <property type="protein sequence ID" value="GGJ21257.1"/>
    <property type="molecule type" value="Genomic_DNA"/>
</dbReference>
<evidence type="ECO:0000313" key="12">
    <source>
        <dbReference type="EMBL" id="GGJ21257.1"/>
    </source>
</evidence>
<proteinExistence type="inferred from homology"/>
<dbReference type="SUPFAM" id="SSF53738">
    <property type="entry name" value="Phosphoglucomutase, first 3 domains"/>
    <property type="match status" value="3"/>
</dbReference>
<sequence>MHDDLIARATAWLAEDPDAETRDELAKLIDAGDVTELAARFSGTLQFGTAGLRGELGAGPMRMNRAVVIRAAAGLAAYLRKNGQGDGLVVVGYDARHKSADFARDTAAVMTGAGLRAAVLPRPLPTPVLAYAVRHLGAVAGVEVTASHNPPRDNGYKVYLGDGSQIVPPADAEIAAKIDAIASLDDVPRAEGGWDVLDDSVLDAYLGRTDAVLADGSARTARTVYTAMHGVGKDVLLAAFARAGFPVPVLVAEQAEPDPDFPTVAFPNPEEPGAMDLAFAAARATEPDLVIANDPDADRCAVAVKDGDGWRMLRGDEVGSLLAAHLVRRGARGTFAESIVSSSLLGRIAEKAGLPYEETLTGFKWIARVDGLRYGYEEALGYCVDPDGVRDKDGITAALLVAELASELKEQGRTLLDLLDDLAVEHGLHATDQLSVRVEDLSVISDAMRRLREHPPTELAGLAVTRAEDLTRGTETLPPTDGLRYTLDGARVVVRPSGTEPKLKCYLEVVVPVASHAELPAARARAAELLDAVKRDLSAAAGI</sequence>
<protein>
    <submittedName>
        <fullName evidence="12">Phosphomannomutase</fullName>
    </submittedName>
</protein>
<evidence type="ECO:0000256" key="5">
    <source>
        <dbReference type="ARBA" id="ARBA00022842"/>
    </source>
</evidence>
<dbReference type="AlphaFoldDB" id="A0A917KRP0"/>
<dbReference type="Gene3D" id="3.40.120.10">
    <property type="entry name" value="Alpha-D-Glucose-1,6-Bisphosphate, subunit A, domain 3"/>
    <property type="match status" value="3"/>
</dbReference>
<feature type="domain" description="Alpha-D-phosphohexomutase C-terminal" evidence="8">
    <location>
        <begin position="465"/>
        <end position="522"/>
    </location>
</feature>
<dbReference type="GO" id="GO:0000287">
    <property type="term" value="F:magnesium ion binding"/>
    <property type="evidence" value="ECO:0007669"/>
    <property type="project" value="InterPro"/>
</dbReference>
<dbReference type="InterPro" id="IPR005843">
    <property type="entry name" value="A-D-PHexomutase_C"/>
</dbReference>
<dbReference type="PANTHER" id="PTHR45745:SF1">
    <property type="entry name" value="PHOSPHOGLUCOMUTASE 2B-RELATED"/>
    <property type="match status" value="1"/>
</dbReference>
<dbReference type="InterPro" id="IPR036900">
    <property type="entry name" value="A-D-PHexomutase_C_sf"/>
</dbReference>
<accession>A0A917KRP0</accession>
<dbReference type="CDD" id="cd05799">
    <property type="entry name" value="PGM2"/>
    <property type="match status" value="1"/>
</dbReference>
<evidence type="ECO:0000259" key="8">
    <source>
        <dbReference type="Pfam" id="PF00408"/>
    </source>
</evidence>
<evidence type="ECO:0000256" key="7">
    <source>
        <dbReference type="RuleBase" id="RU004326"/>
    </source>
</evidence>
<feature type="domain" description="Alpha-D-phosphohexomutase alpha/beta/alpha" evidence="9">
    <location>
        <begin position="46"/>
        <end position="182"/>
    </location>
</feature>
<feature type="domain" description="Alpha-D-phosphohexomutase alpha/beta/alpha" evidence="11">
    <location>
        <begin position="315"/>
        <end position="421"/>
    </location>
</feature>
<keyword evidence="3" id="KW-0597">Phosphoprotein</keyword>
<evidence type="ECO:0000259" key="10">
    <source>
        <dbReference type="Pfam" id="PF02879"/>
    </source>
</evidence>
<dbReference type="Pfam" id="PF02880">
    <property type="entry name" value="PGM_PMM_III"/>
    <property type="match status" value="1"/>
</dbReference>
<organism evidence="12 13">
    <name type="scientific">Streptomyces brasiliensis</name>
    <dbReference type="NCBI Taxonomy" id="1954"/>
    <lineage>
        <taxon>Bacteria</taxon>
        <taxon>Bacillati</taxon>
        <taxon>Actinomycetota</taxon>
        <taxon>Actinomycetes</taxon>
        <taxon>Kitasatosporales</taxon>
        <taxon>Streptomycetaceae</taxon>
        <taxon>Streptomyces</taxon>
    </lineage>
</organism>
<dbReference type="Proteomes" id="UP000657574">
    <property type="component" value="Unassembled WGS sequence"/>
</dbReference>
<evidence type="ECO:0000256" key="3">
    <source>
        <dbReference type="ARBA" id="ARBA00022553"/>
    </source>
</evidence>
<comment type="cofactor">
    <cofactor evidence="1">
        <name>Mg(2+)</name>
        <dbReference type="ChEBI" id="CHEBI:18420"/>
    </cofactor>
</comment>
<evidence type="ECO:0000256" key="1">
    <source>
        <dbReference type="ARBA" id="ARBA00001946"/>
    </source>
</evidence>
<dbReference type="SUPFAM" id="SSF55957">
    <property type="entry name" value="Phosphoglucomutase, C-terminal domain"/>
    <property type="match status" value="1"/>
</dbReference>
<keyword evidence="4 7" id="KW-0479">Metal-binding</keyword>
<evidence type="ECO:0000313" key="13">
    <source>
        <dbReference type="Proteomes" id="UP000657574"/>
    </source>
</evidence>
<evidence type="ECO:0000256" key="2">
    <source>
        <dbReference type="ARBA" id="ARBA00010231"/>
    </source>
</evidence>
<dbReference type="InterPro" id="IPR005841">
    <property type="entry name" value="Alpha-D-phosphohexomutase_SF"/>
</dbReference>
<dbReference type="RefSeq" id="WP_189312118.1">
    <property type="nucleotide sequence ID" value="NZ_BMQA01000009.1"/>
</dbReference>
<dbReference type="InterPro" id="IPR005844">
    <property type="entry name" value="A-D-PHexomutase_a/b/a-I"/>
</dbReference>
<comment type="similarity">
    <text evidence="2 7">Belongs to the phosphohexose mutase family.</text>
</comment>
<dbReference type="GO" id="GO:0005975">
    <property type="term" value="P:carbohydrate metabolic process"/>
    <property type="evidence" value="ECO:0007669"/>
    <property type="project" value="InterPro"/>
</dbReference>
<dbReference type="Pfam" id="PF00408">
    <property type="entry name" value="PGM_PMM_IV"/>
    <property type="match status" value="1"/>
</dbReference>
<dbReference type="Gene3D" id="3.30.310.50">
    <property type="entry name" value="Alpha-D-phosphohexomutase, C-terminal domain"/>
    <property type="match status" value="1"/>
</dbReference>
<dbReference type="PANTHER" id="PTHR45745">
    <property type="entry name" value="PHOSPHOMANNOMUTASE 45A"/>
    <property type="match status" value="1"/>
</dbReference>
<dbReference type="GO" id="GO:0008973">
    <property type="term" value="F:phosphopentomutase activity"/>
    <property type="evidence" value="ECO:0007669"/>
    <property type="project" value="TreeGrafter"/>
</dbReference>
<evidence type="ECO:0000259" key="9">
    <source>
        <dbReference type="Pfam" id="PF02878"/>
    </source>
</evidence>
<reference evidence="12" key="1">
    <citation type="journal article" date="2014" name="Int. J. Syst. Evol. Microbiol.">
        <title>Complete genome sequence of Corynebacterium casei LMG S-19264T (=DSM 44701T), isolated from a smear-ripened cheese.</title>
        <authorList>
            <consortium name="US DOE Joint Genome Institute (JGI-PGF)"/>
            <person name="Walter F."/>
            <person name="Albersmeier A."/>
            <person name="Kalinowski J."/>
            <person name="Ruckert C."/>
        </authorList>
    </citation>
    <scope>NUCLEOTIDE SEQUENCE</scope>
    <source>
        <strain evidence="12">JCM 3086</strain>
    </source>
</reference>
<keyword evidence="5 7" id="KW-0460">Magnesium</keyword>
<feature type="domain" description="Alpha-D-phosphohexomutase alpha/beta/alpha" evidence="10">
    <location>
        <begin position="218"/>
        <end position="307"/>
    </location>
</feature>
<keyword evidence="6" id="KW-0413">Isomerase</keyword>
<dbReference type="InterPro" id="IPR005846">
    <property type="entry name" value="A-D-PHexomutase_a/b/a-III"/>
</dbReference>
<reference evidence="12" key="2">
    <citation type="submission" date="2020-09" db="EMBL/GenBank/DDBJ databases">
        <authorList>
            <person name="Sun Q."/>
            <person name="Ohkuma M."/>
        </authorList>
    </citation>
    <scope>NUCLEOTIDE SEQUENCE</scope>
    <source>
        <strain evidence="12">JCM 3086</strain>
    </source>
</reference>
<dbReference type="Pfam" id="PF02878">
    <property type="entry name" value="PGM_PMM_I"/>
    <property type="match status" value="1"/>
</dbReference>